<keyword evidence="2 5" id="KW-0812">Transmembrane</keyword>
<evidence type="ECO:0000256" key="5">
    <source>
        <dbReference type="SAM" id="Phobius"/>
    </source>
</evidence>
<dbReference type="AlphaFoldDB" id="A0A9P1H182"/>
<feature type="transmembrane region" description="Helical" evidence="5">
    <location>
        <begin position="20"/>
        <end position="40"/>
    </location>
</feature>
<keyword evidence="3 5" id="KW-1133">Transmembrane helix</keyword>
<evidence type="ECO:0000256" key="3">
    <source>
        <dbReference type="ARBA" id="ARBA00022989"/>
    </source>
</evidence>
<organism evidence="6 7">
    <name type="scientific">Parascedosporium putredinis</name>
    <dbReference type="NCBI Taxonomy" id="1442378"/>
    <lineage>
        <taxon>Eukaryota</taxon>
        <taxon>Fungi</taxon>
        <taxon>Dikarya</taxon>
        <taxon>Ascomycota</taxon>
        <taxon>Pezizomycotina</taxon>
        <taxon>Sordariomycetes</taxon>
        <taxon>Hypocreomycetidae</taxon>
        <taxon>Microascales</taxon>
        <taxon>Microascaceae</taxon>
        <taxon>Parascedosporium</taxon>
    </lineage>
</organism>
<keyword evidence="4 5" id="KW-0472">Membrane</keyword>
<dbReference type="Pfam" id="PF04479">
    <property type="entry name" value="RTA1"/>
    <property type="match status" value="1"/>
</dbReference>
<comment type="subcellular location">
    <subcellularLocation>
        <location evidence="1">Membrane</location>
        <topology evidence="1">Multi-pass membrane protein</topology>
    </subcellularLocation>
</comment>
<comment type="caution">
    <text evidence="6">The sequence shown here is derived from an EMBL/GenBank/DDBJ whole genome shotgun (WGS) entry which is preliminary data.</text>
</comment>
<feature type="transmembrane region" description="Helical" evidence="5">
    <location>
        <begin position="47"/>
        <end position="69"/>
    </location>
</feature>
<dbReference type="GO" id="GO:0016020">
    <property type="term" value="C:membrane"/>
    <property type="evidence" value="ECO:0007669"/>
    <property type="project" value="UniProtKB-SubCell"/>
</dbReference>
<evidence type="ECO:0000256" key="1">
    <source>
        <dbReference type="ARBA" id="ARBA00004141"/>
    </source>
</evidence>
<reference evidence="6" key="1">
    <citation type="submission" date="2022-11" db="EMBL/GenBank/DDBJ databases">
        <authorList>
            <person name="Scott C."/>
            <person name="Bruce N."/>
        </authorList>
    </citation>
    <scope>NUCLEOTIDE SEQUENCE</scope>
</reference>
<accession>A0A9P1H182</accession>
<evidence type="ECO:0000256" key="4">
    <source>
        <dbReference type="ARBA" id="ARBA00023136"/>
    </source>
</evidence>
<evidence type="ECO:0000313" key="6">
    <source>
        <dbReference type="EMBL" id="CAI4213549.1"/>
    </source>
</evidence>
<feature type="transmembrane region" description="Helical" evidence="5">
    <location>
        <begin position="156"/>
        <end position="180"/>
    </location>
</feature>
<protein>
    <recommendedName>
        <fullName evidence="8">RTA1 like protein</fullName>
    </recommendedName>
</protein>
<dbReference type="OrthoDB" id="3358017at2759"/>
<dbReference type="Proteomes" id="UP000838763">
    <property type="component" value="Unassembled WGS sequence"/>
</dbReference>
<sequence>MAQLKPVDGTDVFLWKYLPSLALSAVALSIFSILTALLTWRVHKTKLWFCIPFVVGGMFQVIGFGIRIAAHYYTNEIPPFVLQNIFILLAPVFYAASIYTVLGRLIRSVRADRLSILPPKWMTVIFVTGDFVALSVQGNAAGLTAKENTRKVGESIIIGGLFIQIALFTFFVIAASVFHVRMRKDLKGRSDPPLTVPWKRGLHMIYACSALIMFRSVFRAVEYIMGGDGYLLSTEWPMYALDTLPMVAVQAVFLVWFPDGFSDYERESGQYMRLLFLKRKSTPA</sequence>
<dbReference type="InterPro" id="IPR007568">
    <property type="entry name" value="RTA1"/>
</dbReference>
<evidence type="ECO:0000313" key="7">
    <source>
        <dbReference type="Proteomes" id="UP000838763"/>
    </source>
</evidence>
<dbReference type="EMBL" id="CALLCH030000008">
    <property type="protein sequence ID" value="CAI4213549.1"/>
    <property type="molecule type" value="Genomic_DNA"/>
</dbReference>
<feature type="transmembrane region" description="Helical" evidence="5">
    <location>
        <begin position="114"/>
        <end position="136"/>
    </location>
</feature>
<keyword evidence="7" id="KW-1185">Reference proteome</keyword>
<dbReference type="PANTHER" id="PTHR31465">
    <property type="entry name" value="PROTEIN RTA1-RELATED"/>
    <property type="match status" value="1"/>
</dbReference>
<feature type="transmembrane region" description="Helical" evidence="5">
    <location>
        <begin position="81"/>
        <end position="102"/>
    </location>
</feature>
<evidence type="ECO:0000256" key="2">
    <source>
        <dbReference type="ARBA" id="ARBA00022692"/>
    </source>
</evidence>
<name>A0A9P1H182_9PEZI</name>
<evidence type="ECO:0008006" key="8">
    <source>
        <dbReference type="Google" id="ProtNLM"/>
    </source>
</evidence>
<dbReference type="PANTHER" id="PTHR31465:SF27">
    <property type="entry name" value="DOMAIN PROTEIN, PUTATIVE (AFU_ORTHOLOGUE AFUA_3G01030)-RELATED"/>
    <property type="match status" value="1"/>
</dbReference>
<proteinExistence type="predicted"/>
<gene>
    <name evidence="6" type="ORF">PPNO1_LOCUS3296</name>
</gene>